<dbReference type="Gene3D" id="3.40.50.150">
    <property type="entry name" value="Vaccinia Virus protein VP39"/>
    <property type="match status" value="1"/>
</dbReference>
<dbReference type="Proteomes" id="UP000230557">
    <property type="component" value="Unassembled WGS sequence"/>
</dbReference>
<comment type="caution">
    <text evidence="10">The sequence shown here is derived from an EMBL/GenBank/DDBJ whole genome shotgun (WGS) entry which is preliminary data.</text>
</comment>
<comment type="subcellular location">
    <subcellularLocation>
        <location evidence="1">Cytoplasm</location>
    </subcellularLocation>
</comment>
<evidence type="ECO:0000256" key="9">
    <source>
        <dbReference type="NCBIfam" id="TIGR00080"/>
    </source>
</evidence>
<dbReference type="NCBIfam" id="TIGR00080">
    <property type="entry name" value="pimt"/>
    <property type="match status" value="1"/>
</dbReference>
<dbReference type="GO" id="GO:0005737">
    <property type="term" value="C:cytoplasm"/>
    <property type="evidence" value="ECO:0007669"/>
    <property type="project" value="UniProtKB-SubCell"/>
</dbReference>
<dbReference type="InterPro" id="IPR000682">
    <property type="entry name" value="PCMT"/>
</dbReference>
<evidence type="ECO:0000313" key="11">
    <source>
        <dbReference type="Proteomes" id="UP000230557"/>
    </source>
</evidence>
<dbReference type="EC" id="2.1.1.77" evidence="3 9"/>
<evidence type="ECO:0000256" key="4">
    <source>
        <dbReference type="ARBA" id="ARBA00013346"/>
    </source>
</evidence>
<dbReference type="GO" id="GO:0032259">
    <property type="term" value="P:methylation"/>
    <property type="evidence" value="ECO:0007669"/>
    <property type="project" value="UniProtKB-KW"/>
</dbReference>
<keyword evidence="7 10" id="KW-0808">Transferase</keyword>
<dbReference type="InterPro" id="IPR029063">
    <property type="entry name" value="SAM-dependent_MTases_sf"/>
</dbReference>
<gene>
    <name evidence="10" type="primary">pcm</name>
    <name evidence="10" type="ORF">COT91_04920</name>
</gene>
<dbReference type="PANTHER" id="PTHR11579">
    <property type="entry name" value="PROTEIN-L-ISOASPARTATE O-METHYLTRANSFERASE"/>
    <property type="match status" value="1"/>
</dbReference>
<evidence type="ECO:0000256" key="6">
    <source>
        <dbReference type="ARBA" id="ARBA00022603"/>
    </source>
</evidence>
<dbReference type="GO" id="GO:0004719">
    <property type="term" value="F:protein-L-isoaspartate (D-aspartate) O-methyltransferase activity"/>
    <property type="evidence" value="ECO:0007669"/>
    <property type="project" value="UniProtKB-UniRule"/>
</dbReference>
<evidence type="ECO:0000256" key="7">
    <source>
        <dbReference type="ARBA" id="ARBA00022679"/>
    </source>
</evidence>
<dbReference type="CDD" id="cd02440">
    <property type="entry name" value="AdoMet_MTases"/>
    <property type="match status" value="1"/>
</dbReference>
<sequence>MGNQKALILHLEKSGVLKTLEIIEAFQQADRRWFVPEAFSRNSYIDEPLPIGQGQTISQPYTVAFMLELLQAQKGDEVLDVGFGSGWTTALLSNIVGDKGKVFALEINKEVFKFGKGNLEKHSFSNVELFNQSGFDGLPESAPFKRILVSAAAEQAPKALKDQLAIGGRLVIPVEHTIEMIEKTSQDKFKKGMFFGFSFVPLVG</sequence>
<name>A0A2H0VCD9_9BACT</name>
<dbReference type="Pfam" id="PF01135">
    <property type="entry name" value="PCMT"/>
    <property type="match status" value="1"/>
</dbReference>
<dbReference type="SUPFAM" id="SSF53335">
    <property type="entry name" value="S-adenosyl-L-methionine-dependent methyltransferases"/>
    <property type="match status" value="1"/>
</dbReference>
<keyword evidence="6 10" id="KW-0489">Methyltransferase</keyword>
<evidence type="ECO:0000313" key="10">
    <source>
        <dbReference type="EMBL" id="PIR96741.1"/>
    </source>
</evidence>
<evidence type="ECO:0000256" key="8">
    <source>
        <dbReference type="ARBA" id="ARBA00022691"/>
    </source>
</evidence>
<dbReference type="AlphaFoldDB" id="A0A2H0VCD9"/>
<proteinExistence type="inferred from homology"/>
<dbReference type="PANTHER" id="PTHR11579:SF0">
    <property type="entry name" value="PROTEIN-L-ISOASPARTATE(D-ASPARTATE) O-METHYLTRANSFERASE"/>
    <property type="match status" value="1"/>
</dbReference>
<keyword evidence="8" id="KW-0949">S-adenosyl-L-methionine</keyword>
<protein>
    <recommendedName>
        <fullName evidence="4 9">Protein-L-isoaspartate O-methyltransferase</fullName>
        <ecNumber evidence="3 9">2.1.1.77</ecNumber>
    </recommendedName>
</protein>
<dbReference type="EMBL" id="PFAJ01000064">
    <property type="protein sequence ID" value="PIR96741.1"/>
    <property type="molecule type" value="Genomic_DNA"/>
</dbReference>
<keyword evidence="5" id="KW-0963">Cytoplasm</keyword>
<evidence type="ECO:0000256" key="5">
    <source>
        <dbReference type="ARBA" id="ARBA00022490"/>
    </source>
</evidence>
<organism evidence="10 11">
    <name type="scientific">Candidatus Doudnabacteria bacterium CG10_big_fil_rev_8_21_14_0_10_41_10</name>
    <dbReference type="NCBI Taxonomy" id="1974551"/>
    <lineage>
        <taxon>Bacteria</taxon>
        <taxon>Candidatus Doudnaibacteriota</taxon>
    </lineage>
</organism>
<evidence type="ECO:0000256" key="3">
    <source>
        <dbReference type="ARBA" id="ARBA00011890"/>
    </source>
</evidence>
<comment type="similarity">
    <text evidence="2">Belongs to the methyltransferase superfamily. L-isoaspartyl/D-aspartyl protein methyltransferase family.</text>
</comment>
<evidence type="ECO:0000256" key="1">
    <source>
        <dbReference type="ARBA" id="ARBA00004496"/>
    </source>
</evidence>
<dbReference type="GO" id="GO:0030091">
    <property type="term" value="P:protein repair"/>
    <property type="evidence" value="ECO:0007669"/>
    <property type="project" value="UniProtKB-UniRule"/>
</dbReference>
<accession>A0A2H0VCD9</accession>
<reference evidence="11" key="1">
    <citation type="submission" date="2017-09" db="EMBL/GenBank/DDBJ databases">
        <title>Depth-based differentiation of microbial function through sediment-hosted aquifers and enrichment of novel symbionts in the deep terrestrial subsurface.</title>
        <authorList>
            <person name="Probst A.J."/>
            <person name="Ladd B."/>
            <person name="Jarett J.K."/>
            <person name="Geller-Mcgrath D.E."/>
            <person name="Sieber C.M.K."/>
            <person name="Emerson J.B."/>
            <person name="Anantharaman K."/>
            <person name="Thomas B.C."/>
            <person name="Malmstrom R."/>
            <person name="Stieglmeier M."/>
            <person name="Klingl A."/>
            <person name="Woyke T."/>
            <person name="Ryan C.M."/>
            <person name="Banfield J.F."/>
        </authorList>
    </citation>
    <scope>NUCLEOTIDE SEQUENCE [LARGE SCALE GENOMIC DNA]</scope>
</reference>
<evidence type="ECO:0000256" key="2">
    <source>
        <dbReference type="ARBA" id="ARBA00005369"/>
    </source>
</evidence>